<organism evidence="2 3">
    <name type="scientific">Amanita muscaria (strain Koide BX008)</name>
    <dbReference type="NCBI Taxonomy" id="946122"/>
    <lineage>
        <taxon>Eukaryota</taxon>
        <taxon>Fungi</taxon>
        <taxon>Dikarya</taxon>
        <taxon>Basidiomycota</taxon>
        <taxon>Agaricomycotina</taxon>
        <taxon>Agaricomycetes</taxon>
        <taxon>Agaricomycetidae</taxon>
        <taxon>Agaricales</taxon>
        <taxon>Pluteineae</taxon>
        <taxon>Amanitaceae</taxon>
        <taxon>Amanita</taxon>
    </lineage>
</organism>
<reference evidence="2 3" key="1">
    <citation type="submission" date="2014-04" db="EMBL/GenBank/DDBJ databases">
        <title>Evolutionary Origins and Diversification of the Mycorrhizal Mutualists.</title>
        <authorList>
            <consortium name="DOE Joint Genome Institute"/>
            <consortium name="Mycorrhizal Genomics Consortium"/>
            <person name="Kohler A."/>
            <person name="Kuo A."/>
            <person name="Nagy L.G."/>
            <person name="Floudas D."/>
            <person name="Copeland A."/>
            <person name="Barry K.W."/>
            <person name="Cichocki N."/>
            <person name="Veneault-Fourrey C."/>
            <person name="LaButti K."/>
            <person name="Lindquist E.A."/>
            <person name="Lipzen A."/>
            <person name="Lundell T."/>
            <person name="Morin E."/>
            <person name="Murat C."/>
            <person name="Riley R."/>
            <person name="Ohm R."/>
            <person name="Sun H."/>
            <person name="Tunlid A."/>
            <person name="Henrissat B."/>
            <person name="Grigoriev I.V."/>
            <person name="Hibbett D.S."/>
            <person name="Martin F."/>
        </authorList>
    </citation>
    <scope>NUCLEOTIDE SEQUENCE [LARGE SCALE GENOMIC DNA]</scope>
    <source>
        <strain evidence="2 3">Koide BX008</strain>
    </source>
</reference>
<dbReference type="AlphaFoldDB" id="A0A0C2WU04"/>
<protein>
    <submittedName>
        <fullName evidence="2">Uncharacterized protein</fullName>
    </submittedName>
</protein>
<dbReference type="InParanoid" id="A0A0C2WU04"/>
<dbReference type="EMBL" id="KN818302">
    <property type="protein sequence ID" value="KIL60246.1"/>
    <property type="molecule type" value="Genomic_DNA"/>
</dbReference>
<sequence length="86" mass="10021">MPVHLGNILCLYSTTRVSQLPHQNCRRRKYEPTDRLSTRKTQDHKHPVFFGRIHRDRLHPTDPGSHANDAIVYLRVLQCQGAKHSL</sequence>
<feature type="region of interest" description="Disordered" evidence="1">
    <location>
        <begin position="23"/>
        <end position="62"/>
    </location>
</feature>
<keyword evidence="3" id="KW-1185">Reference proteome</keyword>
<evidence type="ECO:0000313" key="2">
    <source>
        <dbReference type="EMBL" id="KIL60246.1"/>
    </source>
</evidence>
<dbReference type="Proteomes" id="UP000054549">
    <property type="component" value="Unassembled WGS sequence"/>
</dbReference>
<proteinExistence type="predicted"/>
<evidence type="ECO:0000256" key="1">
    <source>
        <dbReference type="SAM" id="MobiDB-lite"/>
    </source>
</evidence>
<evidence type="ECO:0000313" key="3">
    <source>
        <dbReference type="Proteomes" id="UP000054549"/>
    </source>
</evidence>
<feature type="compositionally biased region" description="Basic and acidic residues" evidence="1">
    <location>
        <begin position="30"/>
        <end position="46"/>
    </location>
</feature>
<gene>
    <name evidence="2" type="ORF">M378DRAFT_168385</name>
</gene>
<dbReference type="HOGENOM" id="CLU_2497429_0_0_1"/>
<name>A0A0C2WU04_AMAMK</name>
<accession>A0A0C2WU04</accession>